<dbReference type="PANTHER" id="PTHR11241">
    <property type="entry name" value="DEOXYURIDINE 5'-TRIPHOSPHATE NUCLEOTIDOHYDROLASE"/>
    <property type="match status" value="1"/>
</dbReference>
<dbReference type="GO" id="GO:0004170">
    <property type="term" value="F:dUTP diphosphatase activity"/>
    <property type="evidence" value="ECO:0007669"/>
    <property type="project" value="UniProtKB-EC"/>
</dbReference>
<name>A0A8S5REB5_9VIRU</name>
<dbReference type="InterPro" id="IPR029054">
    <property type="entry name" value="dUTPase-like"/>
</dbReference>
<evidence type="ECO:0000256" key="1">
    <source>
        <dbReference type="ARBA" id="ARBA00006581"/>
    </source>
</evidence>
<dbReference type="InterPro" id="IPR033704">
    <property type="entry name" value="dUTPase_trimeric"/>
</dbReference>
<dbReference type="PANTHER" id="PTHR11241:SF0">
    <property type="entry name" value="DEOXYURIDINE 5'-TRIPHOSPHATE NUCLEOTIDOHYDROLASE"/>
    <property type="match status" value="1"/>
</dbReference>
<dbReference type="SUPFAM" id="SSF51283">
    <property type="entry name" value="dUTPase-like"/>
    <property type="match status" value="1"/>
</dbReference>
<dbReference type="GO" id="GO:0006226">
    <property type="term" value="P:dUMP biosynthetic process"/>
    <property type="evidence" value="ECO:0007669"/>
    <property type="project" value="InterPro"/>
</dbReference>
<evidence type="ECO:0000313" key="6">
    <source>
        <dbReference type="EMBL" id="DAE29417.1"/>
    </source>
</evidence>
<reference evidence="6" key="1">
    <citation type="journal article" date="2021" name="Proc. Natl. Acad. Sci. U.S.A.">
        <title>A Catalog of Tens of Thousands of Viruses from Human Metagenomes Reveals Hidden Associations with Chronic Diseases.</title>
        <authorList>
            <person name="Tisza M.J."/>
            <person name="Buck C.B."/>
        </authorList>
    </citation>
    <scope>NUCLEOTIDE SEQUENCE</scope>
    <source>
        <strain evidence="6">Ctd0M1</strain>
    </source>
</reference>
<evidence type="ECO:0000256" key="4">
    <source>
        <dbReference type="ARBA" id="ARBA00023080"/>
    </source>
</evidence>
<dbReference type="EMBL" id="BK059094">
    <property type="protein sequence ID" value="DAE29417.1"/>
    <property type="molecule type" value="Genomic_DNA"/>
</dbReference>
<dbReference type="InterPro" id="IPR008181">
    <property type="entry name" value="dUTPase"/>
</dbReference>
<keyword evidence="3" id="KW-0378">Hydrolase</keyword>
<dbReference type="GO" id="GO:0000287">
    <property type="term" value="F:magnesium ion binding"/>
    <property type="evidence" value="ECO:0007669"/>
    <property type="project" value="InterPro"/>
</dbReference>
<feature type="domain" description="dUTPase-like" evidence="5">
    <location>
        <begin position="73"/>
        <end position="157"/>
    </location>
</feature>
<dbReference type="Gene3D" id="2.70.40.10">
    <property type="match status" value="1"/>
</dbReference>
<sequence>MNLKVKYLFPNIPELVSRDGDSGYDIRAAIDIPLNILPNERASVPTGIMVEIDTPPLFVAELGGEETQYIPLQYELQVRPRSGLTKRGLIAQFGTIDASYRGEIWITIINVSREVMTIEPLERIAQLVVCPIFKPTIVKADRLTPTERGARGFGSTGKD</sequence>
<dbReference type="GO" id="GO:0046081">
    <property type="term" value="P:dUTP catabolic process"/>
    <property type="evidence" value="ECO:0007669"/>
    <property type="project" value="InterPro"/>
</dbReference>
<protein>
    <recommendedName>
        <fullName evidence="2">dUTP diphosphatase</fullName>
        <ecNumber evidence="2">3.6.1.23</ecNumber>
    </recommendedName>
</protein>
<dbReference type="Pfam" id="PF00692">
    <property type="entry name" value="dUTPase"/>
    <property type="match status" value="1"/>
</dbReference>
<comment type="similarity">
    <text evidence="1">Belongs to the dUTPase family.</text>
</comment>
<evidence type="ECO:0000256" key="3">
    <source>
        <dbReference type="ARBA" id="ARBA00022801"/>
    </source>
</evidence>
<organism evidence="6">
    <name type="scientific">virus sp. ctd0M1</name>
    <dbReference type="NCBI Taxonomy" id="2827993"/>
    <lineage>
        <taxon>Viruses</taxon>
    </lineage>
</organism>
<evidence type="ECO:0000259" key="5">
    <source>
        <dbReference type="Pfam" id="PF00692"/>
    </source>
</evidence>
<proteinExistence type="inferred from homology"/>
<evidence type="ECO:0000256" key="2">
    <source>
        <dbReference type="ARBA" id="ARBA00012379"/>
    </source>
</evidence>
<keyword evidence="4" id="KW-0546">Nucleotide metabolism</keyword>
<dbReference type="EC" id="3.6.1.23" evidence="2"/>
<accession>A0A8S5REB5</accession>
<dbReference type="InterPro" id="IPR036157">
    <property type="entry name" value="dUTPase-like_sf"/>
</dbReference>
<dbReference type="CDD" id="cd07557">
    <property type="entry name" value="trimeric_dUTPase"/>
    <property type="match status" value="1"/>
</dbReference>